<proteinExistence type="predicted"/>
<organism evidence="1 2">
    <name type="scientific">Nocardiopsis endophytica</name>
    <dbReference type="NCBI Taxonomy" id="3018445"/>
    <lineage>
        <taxon>Bacteria</taxon>
        <taxon>Bacillati</taxon>
        <taxon>Actinomycetota</taxon>
        <taxon>Actinomycetes</taxon>
        <taxon>Streptosporangiales</taxon>
        <taxon>Nocardiopsidaceae</taxon>
        <taxon>Nocardiopsis</taxon>
    </lineage>
</organism>
<dbReference type="Proteomes" id="UP001527866">
    <property type="component" value="Unassembled WGS sequence"/>
</dbReference>
<name>A0ABT4TXQ4_9ACTN</name>
<reference evidence="1 2" key="1">
    <citation type="submission" date="2023-01" db="EMBL/GenBank/DDBJ databases">
        <title>Draft genome sequence of Nocardiopsis sp. RSe5-2 isolated from halophytes.</title>
        <authorList>
            <person name="Duangmal K."/>
            <person name="Chantavorakit T."/>
        </authorList>
    </citation>
    <scope>NUCLEOTIDE SEQUENCE [LARGE SCALE GENOMIC DNA]</scope>
    <source>
        <strain evidence="1 2">RSe5-2</strain>
    </source>
</reference>
<dbReference type="EMBL" id="JAQFWQ010000004">
    <property type="protein sequence ID" value="MDA2809471.1"/>
    <property type="molecule type" value="Genomic_DNA"/>
</dbReference>
<keyword evidence="2" id="KW-1185">Reference proteome</keyword>
<evidence type="ECO:0000313" key="1">
    <source>
        <dbReference type="EMBL" id="MDA2809471.1"/>
    </source>
</evidence>
<sequence>MDEIGANVAEAAYKNQLAKQTAEELSGVTAKFTEAMLNAKDKMGKTPGVEGYERYSEEWDNTLKSMEEHAMSIAFGVDQSTSDIQTVDEEAHADYSGIAGLLSRSVNT</sequence>
<dbReference type="RefSeq" id="WP_270683377.1">
    <property type="nucleotide sequence ID" value="NZ_JAQFWQ010000004.1"/>
</dbReference>
<gene>
    <name evidence="1" type="ORF">O4J56_02365</name>
</gene>
<protein>
    <submittedName>
        <fullName evidence="1">Uncharacterized protein</fullName>
    </submittedName>
</protein>
<evidence type="ECO:0000313" key="2">
    <source>
        <dbReference type="Proteomes" id="UP001527866"/>
    </source>
</evidence>
<accession>A0ABT4TXQ4</accession>
<comment type="caution">
    <text evidence="1">The sequence shown here is derived from an EMBL/GenBank/DDBJ whole genome shotgun (WGS) entry which is preliminary data.</text>
</comment>